<dbReference type="STRING" id="86105.NF27_DP00300"/>
<feature type="transmembrane region" description="Helical" evidence="1">
    <location>
        <begin position="123"/>
        <end position="147"/>
    </location>
</feature>
<dbReference type="EMBL" id="JSWE01000092">
    <property type="protein sequence ID" value="KIE05486.1"/>
    <property type="molecule type" value="Genomic_DNA"/>
</dbReference>
<gene>
    <name evidence="3" type="ORF">NF27_DP00300</name>
</gene>
<proteinExistence type="predicted"/>
<accession>A0A0C1MZI3</accession>
<dbReference type="InterPro" id="IPR011723">
    <property type="entry name" value="Znf/thioredoxin_put"/>
</dbReference>
<organism evidence="3 4">
    <name type="scientific">Candidatus Jidaibacter acanthamoebae</name>
    <dbReference type="NCBI Taxonomy" id="86105"/>
    <lineage>
        <taxon>Bacteria</taxon>
        <taxon>Pseudomonadati</taxon>
        <taxon>Pseudomonadota</taxon>
        <taxon>Alphaproteobacteria</taxon>
        <taxon>Rickettsiales</taxon>
        <taxon>Candidatus Midichloriaceae</taxon>
        <taxon>Candidatus Jidaibacter</taxon>
    </lineage>
</organism>
<feature type="domain" description="Zinc finger/thioredoxin putative" evidence="2">
    <location>
        <begin position="10"/>
        <end position="44"/>
    </location>
</feature>
<dbReference type="Proteomes" id="UP000031258">
    <property type="component" value="Unassembled WGS sequence"/>
</dbReference>
<keyword evidence="1" id="KW-0812">Transmembrane</keyword>
<reference evidence="3 4" key="1">
    <citation type="submission" date="2014-11" db="EMBL/GenBank/DDBJ databases">
        <title>A Rickettsiales Symbiont of Amoebae With Ancient Features.</title>
        <authorList>
            <person name="Schulz F."/>
            <person name="Martijn J."/>
            <person name="Wascher F."/>
            <person name="Kostanjsek R."/>
            <person name="Ettema T.J."/>
            <person name="Horn M."/>
        </authorList>
    </citation>
    <scope>NUCLEOTIDE SEQUENCE [LARGE SCALE GENOMIC DNA]</scope>
    <source>
        <strain evidence="3 4">UWC36</strain>
    </source>
</reference>
<keyword evidence="4" id="KW-1185">Reference proteome</keyword>
<dbReference type="Pfam" id="PF13717">
    <property type="entry name" value="Zn_ribbon_4"/>
    <property type="match status" value="1"/>
</dbReference>
<evidence type="ECO:0000259" key="2">
    <source>
        <dbReference type="Pfam" id="PF13717"/>
    </source>
</evidence>
<dbReference type="AlphaFoldDB" id="A0A0C1MZI3"/>
<sequence>MTNDFIPLNMIVTCDNCSTSFNVPESAIGEHGRFVRCSKCGHEWVATLPRKPFHLDQEIIKKEIVPPPPPLPDKNLSEVKELKQTALSPKASTGSEVQFDLNALRPKKVTTPEITPPQRKKTFFFYSLLLITLIAALLLTGVSLLVYRDAVIKKLPSLEKMYKKVGVYNYSNLIFDEVNCQIVQQTSTTSTLKTQAVDINLRVKNTGSTTQRLSYIKITTFDKKMNKLGDFKVKQMKAIKPNKEQLINIAINAVSKKTRFISVEMGNYPDFYLYNSKYIKTFISLK</sequence>
<protein>
    <recommendedName>
        <fullName evidence="2">Zinc finger/thioredoxin putative domain-containing protein</fullName>
    </recommendedName>
</protein>
<evidence type="ECO:0000256" key="1">
    <source>
        <dbReference type="SAM" id="Phobius"/>
    </source>
</evidence>
<name>A0A0C1MZI3_9RICK</name>
<evidence type="ECO:0000313" key="4">
    <source>
        <dbReference type="Proteomes" id="UP000031258"/>
    </source>
</evidence>
<keyword evidence="1" id="KW-1133">Transmembrane helix</keyword>
<keyword evidence="1" id="KW-0472">Membrane</keyword>
<comment type="caution">
    <text evidence="3">The sequence shown here is derived from an EMBL/GenBank/DDBJ whole genome shotgun (WGS) entry which is preliminary data.</text>
</comment>
<dbReference type="NCBIfam" id="TIGR02098">
    <property type="entry name" value="MJ0042_CXXC"/>
    <property type="match status" value="1"/>
</dbReference>
<evidence type="ECO:0000313" key="3">
    <source>
        <dbReference type="EMBL" id="KIE05486.1"/>
    </source>
</evidence>